<protein>
    <submittedName>
        <fullName evidence="2">Uncharacterized protein</fullName>
    </submittedName>
</protein>
<keyword evidence="1" id="KW-1133">Transmembrane helix</keyword>
<dbReference type="EMBL" id="MN739651">
    <property type="protein sequence ID" value="QHT18230.1"/>
    <property type="molecule type" value="Genomic_DNA"/>
</dbReference>
<proteinExistence type="predicted"/>
<accession>A0A6C0DPT7</accession>
<name>A0A6C0DPT7_9ZZZZ</name>
<evidence type="ECO:0000313" key="2">
    <source>
        <dbReference type="EMBL" id="QHT18230.1"/>
    </source>
</evidence>
<sequence length="110" mass="12829">MFSNSVSETPNLIEPSAKNYLFYNLQQCHKNRVGVYYYVLNIGVFVIFVGAAAFILYSCSQRKVSEYEQRQNMLRDQEYVLSKIRFYQDLQKKRSQSEGTGITDLPFTTT</sequence>
<reference evidence="2" key="1">
    <citation type="journal article" date="2020" name="Nature">
        <title>Giant virus diversity and host interactions through global metagenomics.</title>
        <authorList>
            <person name="Schulz F."/>
            <person name="Roux S."/>
            <person name="Paez-Espino D."/>
            <person name="Jungbluth S."/>
            <person name="Walsh D.A."/>
            <person name="Denef V.J."/>
            <person name="McMahon K.D."/>
            <person name="Konstantinidis K.T."/>
            <person name="Eloe-Fadrosh E.A."/>
            <person name="Kyrpides N.C."/>
            <person name="Woyke T."/>
        </authorList>
    </citation>
    <scope>NUCLEOTIDE SEQUENCE</scope>
    <source>
        <strain evidence="2">GVMAG-M-3300023174-3</strain>
    </source>
</reference>
<organism evidence="2">
    <name type="scientific">viral metagenome</name>
    <dbReference type="NCBI Taxonomy" id="1070528"/>
    <lineage>
        <taxon>unclassified sequences</taxon>
        <taxon>metagenomes</taxon>
        <taxon>organismal metagenomes</taxon>
    </lineage>
</organism>
<dbReference type="AlphaFoldDB" id="A0A6C0DPT7"/>
<feature type="transmembrane region" description="Helical" evidence="1">
    <location>
        <begin position="35"/>
        <end position="57"/>
    </location>
</feature>
<keyword evidence="1" id="KW-0472">Membrane</keyword>
<evidence type="ECO:0000256" key="1">
    <source>
        <dbReference type="SAM" id="Phobius"/>
    </source>
</evidence>
<keyword evidence="1" id="KW-0812">Transmembrane</keyword>